<dbReference type="EMBL" id="JAXCEH010000018">
    <property type="protein sequence ID" value="MFA1556957.1"/>
    <property type="molecule type" value="Genomic_DNA"/>
</dbReference>
<dbReference type="InterPro" id="IPR047057">
    <property type="entry name" value="MerR_fam"/>
</dbReference>
<evidence type="ECO:0000259" key="3">
    <source>
        <dbReference type="PROSITE" id="PS50937"/>
    </source>
</evidence>
<sequence length="274" mass="29959">MAEYRIDELARLAESTVRNIRAYQDRGLLPPPRLEGRVGMYDDSHLARLRLIGKLLARGYTFAIIKDLLSAWETGKDVGEVLGLEKVLTDPWSDEIPGTATFEELVEIFGAGLDEDEVARVRQRTIEIGLIEPEGEKYRVPSPRLLHVGAELVAAGIPLDSVLDIAEEIRADCDVIAGRFVNLVEEHVFHRLEGPSGTEGGDKGGDEAGNEGGNEGGGDSDEVAEVAAVVRRMRPLVKMVVEPFIARAMETRVQAALGERLETIRDALGEQPGR</sequence>
<name>A0ABV4R492_9ACTN</name>
<evidence type="ECO:0000313" key="5">
    <source>
        <dbReference type="Proteomes" id="UP001569904"/>
    </source>
</evidence>
<dbReference type="CDD" id="cd04778">
    <property type="entry name" value="HTH_MerR-like_sg2"/>
    <property type="match status" value="1"/>
</dbReference>
<dbReference type="Pfam" id="PF13411">
    <property type="entry name" value="MerR_1"/>
    <property type="match status" value="1"/>
</dbReference>
<dbReference type="SUPFAM" id="SSF46955">
    <property type="entry name" value="Putative DNA-binding domain"/>
    <property type="match status" value="1"/>
</dbReference>
<feature type="domain" description="HTH merR-type" evidence="3">
    <location>
        <begin position="3"/>
        <end position="71"/>
    </location>
</feature>
<keyword evidence="1" id="KW-0238">DNA-binding</keyword>
<protein>
    <submittedName>
        <fullName evidence="4">MerR family transcriptional regulator</fullName>
    </submittedName>
</protein>
<reference evidence="4 5" key="1">
    <citation type="submission" date="2023-11" db="EMBL/GenBank/DDBJ databases">
        <title>Actinomadura monticuli sp. nov., isolated from volcanic ash.</title>
        <authorList>
            <person name="Lee S.D."/>
            <person name="Yang H."/>
            <person name="Kim I.S."/>
        </authorList>
    </citation>
    <scope>NUCLEOTIDE SEQUENCE [LARGE SCALE GENOMIC DNA]</scope>
    <source>
        <strain evidence="4 5">DSM 45346</strain>
    </source>
</reference>
<gene>
    <name evidence="4" type="ORF">SM436_25020</name>
</gene>
<dbReference type="InterPro" id="IPR000551">
    <property type="entry name" value="MerR-type_HTH_dom"/>
</dbReference>
<organism evidence="4 5">
    <name type="scientific">Actinomadura chokoriensis</name>
    <dbReference type="NCBI Taxonomy" id="454156"/>
    <lineage>
        <taxon>Bacteria</taxon>
        <taxon>Bacillati</taxon>
        <taxon>Actinomycetota</taxon>
        <taxon>Actinomycetes</taxon>
        <taxon>Streptosporangiales</taxon>
        <taxon>Thermomonosporaceae</taxon>
        <taxon>Actinomadura</taxon>
    </lineage>
</organism>
<dbReference type="PANTHER" id="PTHR30204:SF93">
    <property type="entry name" value="HTH MERR-TYPE DOMAIN-CONTAINING PROTEIN"/>
    <property type="match status" value="1"/>
</dbReference>
<proteinExistence type="predicted"/>
<accession>A0ABV4R492</accession>
<dbReference type="PROSITE" id="PS50937">
    <property type="entry name" value="HTH_MERR_2"/>
    <property type="match status" value="1"/>
</dbReference>
<evidence type="ECO:0000256" key="2">
    <source>
        <dbReference type="SAM" id="MobiDB-lite"/>
    </source>
</evidence>
<comment type="caution">
    <text evidence="4">The sequence shown here is derived from an EMBL/GenBank/DDBJ whole genome shotgun (WGS) entry which is preliminary data.</text>
</comment>
<keyword evidence="5" id="KW-1185">Reference proteome</keyword>
<dbReference type="RefSeq" id="WP_371943708.1">
    <property type="nucleotide sequence ID" value="NZ_JAXCEH010000018.1"/>
</dbReference>
<dbReference type="PANTHER" id="PTHR30204">
    <property type="entry name" value="REDOX-CYCLING DRUG-SENSING TRANSCRIPTIONAL ACTIVATOR SOXR"/>
    <property type="match status" value="1"/>
</dbReference>
<dbReference type="Gene3D" id="1.10.1660.10">
    <property type="match status" value="1"/>
</dbReference>
<dbReference type="InterPro" id="IPR009061">
    <property type="entry name" value="DNA-bd_dom_put_sf"/>
</dbReference>
<dbReference type="Proteomes" id="UP001569904">
    <property type="component" value="Unassembled WGS sequence"/>
</dbReference>
<evidence type="ECO:0000313" key="4">
    <source>
        <dbReference type="EMBL" id="MFA1556957.1"/>
    </source>
</evidence>
<dbReference type="SMART" id="SM00422">
    <property type="entry name" value="HTH_MERR"/>
    <property type="match status" value="1"/>
</dbReference>
<feature type="region of interest" description="Disordered" evidence="2">
    <location>
        <begin position="192"/>
        <end position="221"/>
    </location>
</feature>
<evidence type="ECO:0000256" key="1">
    <source>
        <dbReference type="ARBA" id="ARBA00023125"/>
    </source>
</evidence>